<evidence type="ECO:0000313" key="3">
    <source>
        <dbReference type="Proteomes" id="UP000184226"/>
    </source>
</evidence>
<dbReference type="GO" id="GO:0004826">
    <property type="term" value="F:phenylalanine-tRNA ligase activity"/>
    <property type="evidence" value="ECO:0007669"/>
    <property type="project" value="InterPro"/>
</dbReference>
<dbReference type="GO" id="GO:0003723">
    <property type="term" value="F:RNA binding"/>
    <property type="evidence" value="ECO:0007669"/>
    <property type="project" value="InterPro"/>
</dbReference>
<dbReference type="PANTHER" id="PTHR39209">
    <property type="match status" value="1"/>
</dbReference>
<dbReference type="SMART" id="SM00873">
    <property type="entry name" value="B3_4"/>
    <property type="match status" value="1"/>
</dbReference>
<protein>
    <submittedName>
        <fullName evidence="2">B3/B4 domain-containing protein (DNA/RNA-binding domain of Phe-tRNA-synthetase)</fullName>
    </submittedName>
</protein>
<dbReference type="Gene3D" id="3.50.40.10">
    <property type="entry name" value="Phenylalanyl-trna Synthetase, Chain B, domain 3"/>
    <property type="match status" value="1"/>
</dbReference>
<sequence>MYFYHSDEVWDRFPKLVALVLVVHQVRAAVLKAGALEETLARVGARLETTLESDIPAIQAWRQAYADMGLKPTQYRCAAEALLRRFRKAKHQQDFHPLVDTLNAESMHAALPIAAFDCACITGGVVVRHANGLETHRTFQGETEQPTTGEIIFADEANQAHSRRWVFRQGAESAVSSTSNTVLIVAEALHGQAREDLHTLHERIAYRASELGVLIAEADVLTNSNRRFEFIFGL</sequence>
<evidence type="ECO:0000313" key="2">
    <source>
        <dbReference type="EMBL" id="SHG80556.1"/>
    </source>
</evidence>
<dbReference type="AlphaFoldDB" id="A0A1M5MTI5"/>
<accession>A0A1M5MTI5</accession>
<reference evidence="2 3" key="1">
    <citation type="submission" date="2016-11" db="EMBL/GenBank/DDBJ databases">
        <authorList>
            <person name="Jaros S."/>
            <person name="Januszkiewicz K."/>
            <person name="Wedrychowicz H."/>
        </authorList>
    </citation>
    <scope>NUCLEOTIDE SEQUENCE [LARGE SCALE GENOMIC DNA]</scope>
    <source>
        <strain evidence="2 3">CGMCC 1.10190</strain>
    </source>
</reference>
<proteinExistence type="predicted"/>
<feature type="domain" description="B3/B4 tRNA-binding" evidence="1">
    <location>
        <begin position="59"/>
        <end position="213"/>
    </location>
</feature>
<dbReference type="EMBL" id="FQXE01000001">
    <property type="protein sequence ID" value="SHG80556.1"/>
    <property type="molecule type" value="Genomic_DNA"/>
</dbReference>
<keyword evidence="3" id="KW-1185">Reference proteome</keyword>
<dbReference type="RefSeq" id="WP_073101303.1">
    <property type="nucleotide sequence ID" value="NZ_FQXE01000001.1"/>
</dbReference>
<gene>
    <name evidence="2" type="ORF">SAMN04488135_101317</name>
</gene>
<dbReference type="Proteomes" id="UP000184226">
    <property type="component" value="Unassembled WGS sequence"/>
</dbReference>
<dbReference type="Pfam" id="PF03483">
    <property type="entry name" value="B3_4"/>
    <property type="match status" value="1"/>
</dbReference>
<dbReference type="PANTHER" id="PTHR39209:SF2">
    <property type="entry name" value="CYTOPLASMIC PROTEIN"/>
    <property type="match status" value="1"/>
</dbReference>
<dbReference type="OrthoDB" id="276580at2"/>
<dbReference type="STRING" id="658167.SAMN04488135_101317"/>
<dbReference type="InterPro" id="IPR005146">
    <property type="entry name" value="B3/B4_tRNA-bd"/>
</dbReference>
<name>A0A1M5MTI5_9BURK</name>
<dbReference type="SUPFAM" id="SSF56037">
    <property type="entry name" value="PheT/TilS domain"/>
    <property type="match status" value="1"/>
</dbReference>
<organism evidence="2 3">
    <name type="scientific">Pollutimonas bauzanensis</name>
    <dbReference type="NCBI Taxonomy" id="658167"/>
    <lineage>
        <taxon>Bacteria</taxon>
        <taxon>Pseudomonadati</taxon>
        <taxon>Pseudomonadota</taxon>
        <taxon>Betaproteobacteria</taxon>
        <taxon>Burkholderiales</taxon>
        <taxon>Alcaligenaceae</taxon>
        <taxon>Pollutimonas</taxon>
    </lineage>
</organism>
<dbReference type="InterPro" id="IPR020825">
    <property type="entry name" value="Phe-tRNA_synthase-like_B3/B4"/>
</dbReference>
<evidence type="ECO:0000259" key="1">
    <source>
        <dbReference type="SMART" id="SM00873"/>
    </source>
</evidence>